<evidence type="ECO:0000256" key="6">
    <source>
        <dbReference type="ARBA" id="ARBA00023098"/>
    </source>
</evidence>
<organism evidence="11 12">
    <name type="scientific">Ruegeria pomeroyi</name>
    <dbReference type="NCBI Taxonomy" id="89184"/>
    <lineage>
        <taxon>Bacteria</taxon>
        <taxon>Pseudomonadati</taxon>
        <taxon>Pseudomonadota</taxon>
        <taxon>Alphaproteobacteria</taxon>
        <taxon>Rhodobacterales</taxon>
        <taxon>Roseobacteraceae</taxon>
        <taxon>Ruegeria</taxon>
    </lineage>
</organism>
<feature type="transmembrane region" description="Helical" evidence="10">
    <location>
        <begin position="12"/>
        <end position="31"/>
    </location>
</feature>
<name>A0A9Q3WL26_9RHOB</name>
<keyword evidence="3 10" id="KW-0808">Transferase</keyword>
<dbReference type="PANTHER" id="PTHR30309">
    <property type="entry name" value="INNER MEMBRANE PROTEIN YGIH"/>
    <property type="match status" value="1"/>
</dbReference>
<keyword evidence="4 10" id="KW-0812">Transmembrane</keyword>
<accession>A0A9Q3WL26</accession>
<evidence type="ECO:0000313" key="12">
    <source>
        <dbReference type="Proteomes" id="UP000813672"/>
    </source>
</evidence>
<dbReference type="GO" id="GO:0005886">
    <property type="term" value="C:plasma membrane"/>
    <property type="evidence" value="ECO:0007669"/>
    <property type="project" value="UniProtKB-SubCell"/>
</dbReference>
<dbReference type="EC" id="2.3.1.275" evidence="10"/>
<dbReference type="Proteomes" id="UP000813672">
    <property type="component" value="Unassembled WGS sequence"/>
</dbReference>
<evidence type="ECO:0000256" key="10">
    <source>
        <dbReference type="HAMAP-Rule" id="MF_01043"/>
    </source>
</evidence>
<evidence type="ECO:0000256" key="2">
    <source>
        <dbReference type="ARBA" id="ARBA00022516"/>
    </source>
</evidence>
<dbReference type="GO" id="GO:0008654">
    <property type="term" value="P:phospholipid biosynthetic process"/>
    <property type="evidence" value="ECO:0007669"/>
    <property type="project" value="UniProtKB-UniRule"/>
</dbReference>
<dbReference type="NCBIfam" id="TIGR00023">
    <property type="entry name" value="glycerol-3-phosphate 1-O-acyltransferase PlsY"/>
    <property type="match status" value="1"/>
</dbReference>
<proteinExistence type="inferred from homology"/>
<comment type="caution">
    <text evidence="11">The sequence shown here is derived from an EMBL/GenBank/DDBJ whole genome shotgun (WGS) entry which is preliminary data.</text>
</comment>
<comment type="subunit">
    <text evidence="10">Probably interacts with PlsX.</text>
</comment>
<feature type="transmembrane region" description="Helical" evidence="10">
    <location>
        <begin position="60"/>
        <end position="82"/>
    </location>
</feature>
<keyword evidence="8 10" id="KW-0594">Phospholipid biosynthesis</keyword>
<keyword evidence="6 10" id="KW-0443">Lipid metabolism</keyword>
<feature type="transmembrane region" description="Helical" evidence="10">
    <location>
        <begin position="158"/>
        <end position="181"/>
    </location>
</feature>
<sequence length="203" mass="21068">MPPIDTATNALILWALIGYGLGSIPFGLLLSRIMGLGNLRRIGSGNIGATNVLRTGSKKAAALTLLLDGGKGAVAVLLARVFAGEDAAQLAALAAFLGHCYPVWLGFKGGKGVATFLGLWLALAWPVGIACCLTWLVVAFVTRISSLSALAAAASSTLWLVFLGHGTTLFLGIALTLLVYWRHSANIARLKAGTEPRIGQKSS</sequence>
<evidence type="ECO:0000256" key="1">
    <source>
        <dbReference type="ARBA" id="ARBA00022475"/>
    </source>
</evidence>
<dbReference type="SMART" id="SM01207">
    <property type="entry name" value="G3P_acyltransf"/>
    <property type="match status" value="1"/>
</dbReference>
<feature type="transmembrane region" description="Helical" evidence="10">
    <location>
        <begin position="88"/>
        <end position="107"/>
    </location>
</feature>
<evidence type="ECO:0000256" key="7">
    <source>
        <dbReference type="ARBA" id="ARBA00023136"/>
    </source>
</evidence>
<dbReference type="Pfam" id="PF02660">
    <property type="entry name" value="G3P_acyltransf"/>
    <property type="match status" value="1"/>
</dbReference>
<feature type="transmembrane region" description="Helical" evidence="10">
    <location>
        <begin position="119"/>
        <end position="138"/>
    </location>
</feature>
<dbReference type="AlphaFoldDB" id="A0A9Q3WL26"/>
<dbReference type="RefSeq" id="WP_234219736.1">
    <property type="nucleotide sequence ID" value="NZ_JAGQAF010000005.1"/>
</dbReference>
<comment type="similarity">
    <text evidence="10">Belongs to the PlsY family.</text>
</comment>
<evidence type="ECO:0000256" key="8">
    <source>
        <dbReference type="ARBA" id="ARBA00023209"/>
    </source>
</evidence>
<comment type="pathway">
    <text evidence="10">Lipid metabolism; phospholipid metabolism.</text>
</comment>
<dbReference type="PANTHER" id="PTHR30309:SF0">
    <property type="entry name" value="GLYCEROL-3-PHOSPHATE ACYLTRANSFERASE-RELATED"/>
    <property type="match status" value="1"/>
</dbReference>
<dbReference type="HAMAP" id="MF_01043">
    <property type="entry name" value="PlsY"/>
    <property type="match status" value="1"/>
</dbReference>
<keyword evidence="9 10" id="KW-1208">Phospholipid metabolism</keyword>
<evidence type="ECO:0000256" key="5">
    <source>
        <dbReference type="ARBA" id="ARBA00022989"/>
    </source>
</evidence>
<dbReference type="InterPro" id="IPR003811">
    <property type="entry name" value="G3P_acylTferase_PlsY"/>
</dbReference>
<gene>
    <name evidence="10 11" type="primary">plsY</name>
    <name evidence="11" type="ORF">KBY27_10410</name>
</gene>
<comment type="subcellular location">
    <subcellularLocation>
        <location evidence="10">Cell membrane</location>
        <topology evidence="10">Multi-pass membrane protein</topology>
    </subcellularLocation>
</comment>
<dbReference type="EMBL" id="JAGQAF010000005">
    <property type="protein sequence ID" value="MCE8537873.1"/>
    <property type="molecule type" value="Genomic_DNA"/>
</dbReference>
<keyword evidence="7 10" id="KW-0472">Membrane</keyword>
<evidence type="ECO:0000256" key="4">
    <source>
        <dbReference type="ARBA" id="ARBA00022692"/>
    </source>
</evidence>
<keyword evidence="1 10" id="KW-1003">Cell membrane</keyword>
<comment type="catalytic activity">
    <reaction evidence="10">
        <text>an acyl phosphate + sn-glycerol 3-phosphate = a 1-acyl-sn-glycero-3-phosphate + phosphate</text>
        <dbReference type="Rhea" id="RHEA:34075"/>
        <dbReference type="ChEBI" id="CHEBI:43474"/>
        <dbReference type="ChEBI" id="CHEBI:57597"/>
        <dbReference type="ChEBI" id="CHEBI:57970"/>
        <dbReference type="ChEBI" id="CHEBI:59918"/>
        <dbReference type="EC" id="2.3.1.275"/>
    </reaction>
</comment>
<dbReference type="GO" id="GO:0043772">
    <property type="term" value="F:acyl-phosphate glycerol-3-phosphate acyltransferase activity"/>
    <property type="evidence" value="ECO:0007669"/>
    <property type="project" value="UniProtKB-UniRule"/>
</dbReference>
<evidence type="ECO:0000256" key="9">
    <source>
        <dbReference type="ARBA" id="ARBA00023264"/>
    </source>
</evidence>
<protein>
    <recommendedName>
        <fullName evidence="10">Glycerol-3-phosphate acyltransferase</fullName>
    </recommendedName>
    <alternativeName>
        <fullName evidence="10">Acyl-PO4 G3P acyltransferase</fullName>
    </alternativeName>
    <alternativeName>
        <fullName evidence="10">Acyl-phosphate--glycerol-3-phosphate acyltransferase</fullName>
    </alternativeName>
    <alternativeName>
        <fullName evidence="10">G3P acyltransferase</fullName>
        <shortName evidence="10">GPAT</shortName>
        <ecNumber evidence="10">2.3.1.275</ecNumber>
    </alternativeName>
    <alternativeName>
        <fullName evidence="10">Lysophosphatidic acid synthase</fullName>
        <shortName evidence="10">LPA synthase</shortName>
    </alternativeName>
</protein>
<evidence type="ECO:0000313" key="11">
    <source>
        <dbReference type="EMBL" id="MCE8537873.1"/>
    </source>
</evidence>
<keyword evidence="2 10" id="KW-0444">Lipid biosynthesis</keyword>
<keyword evidence="5 10" id="KW-1133">Transmembrane helix</keyword>
<keyword evidence="11" id="KW-0012">Acyltransferase</keyword>
<evidence type="ECO:0000256" key="3">
    <source>
        <dbReference type="ARBA" id="ARBA00022679"/>
    </source>
</evidence>
<comment type="function">
    <text evidence="10">Catalyzes the transfer of an acyl group from acyl-phosphate (acyl-PO(4)) to glycerol-3-phosphate (G3P) to form lysophosphatidic acid (LPA). This enzyme utilizes acyl-phosphate as fatty acyl donor, but not acyl-CoA or acyl-ACP.</text>
</comment>
<reference evidence="11" key="1">
    <citation type="journal article" date="2021" name="Environ. Microbiol.">
        <title>Cryptic niche differentiation of novel sediment ecotypes of Rugeria pomeroyi correlates with nitrate respiration.</title>
        <authorList>
            <person name="Lin X."/>
            <person name="McNichol J."/>
            <person name="Chu X."/>
            <person name="Qian Y."/>
            <person name="Luo H."/>
        </authorList>
    </citation>
    <scope>NUCLEOTIDE SEQUENCE</scope>
    <source>
        <strain evidence="11">SZCCDBB064</strain>
    </source>
</reference>